<proteinExistence type="predicted"/>
<sequence>MVFVVAFIVAVVGLLLGGGTGAVLLAITIVLVLFGLVGLGATPEARDERAAAAVRRARRRAPSGQARRARNRRRAGWTAAGSSGTGFAGTGDSGSCGGGS</sequence>
<dbReference type="RefSeq" id="WP_067455001.1">
    <property type="nucleotide sequence ID" value="NZ_SMFR01000001.1"/>
</dbReference>
<evidence type="ECO:0000256" key="2">
    <source>
        <dbReference type="SAM" id="Phobius"/>
    </source>
</evidence>
<evidence type="ECO:0000313" key="4">
    <source>
        <dbReference type="Proteomes" id="UP000294856"/>
    </source>
</evidence>
<feature type="region of interest" description="Disordered" evidence="1">
    <location>
        <begin position="51"/>
        <end position="100"/>
    </location>
</feature>
<dbReference type="EMBL" id="SMFR01000001">
    <property type="protein sequence ID" value="TCK00635.1"/>
    <property type="molecule type" value="Genomic_DNA"/>
</dbReference>
<evidence type="ECO:0000313" key="3">
    <source>
        <dbReference type="EMBL" id="TCK00635.1"/>
    </source>
</evidence>
<dbReference type="AlphaFoldDB" id="A0A4R1G2Z3"/>
<keyword evidence="4" id="KW-1185">Reference proteome</keyword>
<feature type="transmembrane region" description="Helical" evidence="2">
    <location>
        <begin position="6"/>
        <end position="39"/>
    </location>
</feature>
<evidence type="ECO:0000256" key="1">
    <source>
        <dbReference type="SAM" id="MobiDB-lite"/>
    </source>
</evidence>
<keyword evidence="2" id="KW-1133">Transmembrane helix</keyword>
<accession>A0A4R1G2Z3</accession>
<feature type="compositionally biased region" description="Gly residues" evidence="1">
    <location>
        <begin position="83"/>
        <end position="100"/>
    </location>
</feature>
<comment type="caution">
    <text evidence="3">The sequence shown here is derived from an EMBL/GenBank/DDBJ whole genome shotgun (WGS) entry which is preliminary data.</text>
</comment>
<keyword evidence="2" id="KW-0472">Membrane</keyword>
<protein>
    <submittedName>
        <fullName evidence="3">Uncharacterized protein</fullName>
    </submittedName>
</protein>
<keyword evidence="2" id="KW-0812">Transmembrane</keyword>
<reference evidence="3 4" key="1">
    <citation type="submission" date="2019-03" db="EMBL/GenBank/DDBJ databases">
        <title>Genomic Encyclopedia of Type Strains, Phase IV (KMG-IV): sequencing the most valuable type-strain genomes for metagenomic binning, comparative biology and taxonomic classification.</title>
        <authorList>
            <person name="Goeker M."/>
        </authorList>
    </citation>
    <scope>NUCLEOTIDE SEQUENCE [LARGE SCALE GENOMIC DNA]</scope>
    <source>
        <strain evidence="3 4">DSM 44684</strain>
    </source>
</reference>
<gene>
    <name evidence="3" type="ORF">DFR71_1641</name>
</gene>
<name>A0A4R1G2Z3_9NOCA</name>
<feature type="compositionally biased region" description="Basic residues" evidence="1">
    <location>
        <begin position="55"/>
        <end position="75"/>
    </location>
</feature>
<organism evidence="3 4">
    <name type="scientific">Nocardia alba</name>
    <dbReference type="NCBI Taxonomy" id="225051"/>
    <lineage>
        <taxon>Bacteria</taxon>
        <taxon>Bacillati</taxon>
        <taxon>Actinomycetota</taxon>
        <taxon>Actinomycetes</taxon>
        <taxon>Mycobacteriales</taxon>
        <taxon>Nocardiaceae</taxon>
        <taxon>Nocardia</taxon>
    </lineage>
</organism>
<dbReference type="Proteomes" id="UP000294856">
    <property type="component" value="Unassembled WGS sequence"/>
</dbReference>